<keyword evidence="1" id="KW-1185">Reference proteome</keyword>
<name>A0A0M3HPF9_ASCLU</name>
<proteinExistence type="predicted"/>
<sequence>MISFNLQLHKFFALCRCRYIQFSASKKHVNASSDNIAVGLPSTIHNKHIFQPSLFLQESVEIMDDMNGVSAVGSAHTELGQLTSR</sequence>
<accession>A0A0M3HPF9</accession>
<dbReference type="AlphaFoldDB" id="A0A0M3HPF9"/>
<evidence type="ECO:0000313" key="2">
    <source>
        <dbReference type="WBParaSite" id="ALUE_0000377501-mRNA-1"/>
    </source>
</evidence>
<reference evidence="2" key="1">
    <citation type="submission" date="2017-02" db="UniProtKB">
        <authorList>
            <consortium name="WormBaseParasite"/>
        </authorList>
    </citation>
    <scope>IDENTIFICATION</scope>
</reference>
<dbReference type="Proteomes" id="UP000036681">
    <property type="component" value="Unplaced"/>
</dbReference>
<dbReference type="WBParaSite" id="ALUE_0000377501-mRNA-1">
    <property type="protein sequence ID" value="ALUE_0000377501-mRNA-1"/>
    <property type="gene ID" value="ALUE_0000377501"/>
</dbReference>
<protein>
    <submittedName>
        <fullName evidence="2">Ovule protein</fullName>
    </submittedName>
</protein>
<organism evidence="1 2">
    <name type="scientific">Ascaris lumbricoides</name>
    <name type="common">Giant roundworm</name>
    <dbReference type="NCBI Taxonomy" id="6252"/>
    <lineage>
        <taxon>Eukaryota</taxon>
        <taxon>Metazoa</taxon>
        <taxon>Ecdysozoa</taxon>
        <taxon>Nematoda</taxon>
        <taxon>Chromadorea</taxon>
        <taxon>Rhabditida</taxon>
        <taxon>Spirurina</taxon>
        <taxon>Ascaridomorpha</taxon>
        <taxon>Ascaridoidea</taxon>
        <taxon>Ascarididae</taxon>
        <taxon>Ascaris</taxon>
    </lineage>
</organism>
<evidence type="ECO:0000313" key="1">
    <source>
        <dbReference type="Proteomes" id="UP000036681"/>
    </source>
</evidence>